<protein>
    <recommendedName>
        <fullName evidence="3">Response regulatory domain-containing protein</fullName>
    </recommendedName>
</protein>
<accession>A0A1Y2NUF3</accession>
<evidence type="ECO:0000256" key="2">
    <source>
        <dbReference type="SAM" id="MobiDB-lite"/>
    </source>
</evidence>
<dbReference type="Proteomes" id="UP000194318">
    <property type="component" value="Unassembled WGS sequence"/>
</dbReference>
<dbReference type="AlphaFoldDB" id="A0A1Y2NUF3"/>
<evidence type="ECO:0000313" key="5">
    <source>
        <dbReference type="Proteomes" id="UP000194318"/>
    </source>
</evidence>
<dbReference type="InterPro" id="IPR001789">
    <property type="entry name" value="Sig_transdc_resp-reg_receiver"/>
</dbReference>
<proteinExistence type="predicted"/>
<feature type="compositionally biased region" description="Low complexity" evidence="2">
    <location>
        <begin position="167"/>
        <end position="182"/>
    </location>
</feature>
<evidence type="ECO:0000256" key="1">
    <source>
        <dbReference type="PROSITE-ProRule" id="PRU00169"/>
    </source>
</evidence>
<evidence type="ECO:0000259" key="3">
    <source>
        <dbReference type="PROSITE" id="PS50110"/>
    </source>
</evidence>
<name>A0A1Y2NUF3_STRFR</name>
<feature type="domain" description="Response regulatory" evidence="3">
    <location>
        <begin position="26"/>
        <end position="138"/>
    </location>
</feature>
<comment type="caution">
    <text evidence="1">Lacks conserved residue(s) required for the propagation of feature annotation.</text>
</comment>
<gene>
    <name evidence="4" type="ORF">BG846_03233</name>
</gene>
<dbReference type="EMBL" id="MIFZ01000246">
    <property type="protein sequence ID" value="OSY51135.1"/>
    <property type="molecule type" value="Genomic_DNA"/>
</dbReference>
<comment type="caution">
    <text evidence="4">The sequence shown here is derived from an EMBL/GenBank/DDBJ whole genome shotgun (WGS) entry which is preliminary data.</text>
</comment>
<feature type="compositionally biased region" description="Low complexity" evidence="2">
    <location>
        <begin position="212"/>
        <end position="221"/>
    </location>
</feature>
<reference evidence="4 5" key="1">
    <citation type="submission" date="2016-09" db="EMBL/GenBank/DDBJ databases">
        <title>Streptomyces fradiae DSM40063, a candidate organism with high potential of specific P450 cytochromes.</title>
        <authorList>
            <person name="Grumaz C."/>
            <person name="Vainshtein Y."/>
            <person name="Kirstahler P."/>
            <person name="Sohn K."/>
        </authorList>
    </citation>
    <scope>NUCLEOTIDE SEQUENCE [LARGE SCALE GENOMIC DNA]</scope>
    <source>
        <strain evidence="4 5">DSM 40063</strain>
    </source>
</reference>
<dbReference type="PROSITE" id="PS50110">
    <property type="entry name" value="RESPONSE_REGULATORY"/>
    <property type="match status" value="1"/>
</dbReference>
<feature type="region of interest" description="Disordered" evidence="2">
    <location>
        <begin position="190"/>
        <end position="246"/>
    </location>
</feature>
<feature type="region of interest" description="Disordered" evidence="2">
    <location>
        <begin position="163"/>
        <end position="182"/>
    </location>
</feature>
<sequence length="246" mass="25441">MTVVGELASAPWSASSVPEGRTARVRTLIADHDPISRHFLEDALRADGLIDVGAAIDARTPVAQWPLRRVTVVVLGLSQGDLLLGRVGELAERRLRPLVVGLDWTRQHLNDVLAAGAWGCLEKDTRPESVLSGVHAVAHGNRVLSPSLLEYYVPRLEAAARRGGVGTPAHPAGAPGPRPAGAGAVHVGGGEAVRGLHGHGQEPRLARPGQTGRAQPARGGADAAGGRGALRRPAPPDGHGALTGET</sequence>
<dbReference type="InterPro" id="IPR011006">
    <property type="entry name" value="CheY-like_superfamily"/>
</dbReference>
<evidence type="ECO:0000313" key="4">
    <source>
        <dbReference type="EMBL" id="OSY51135.1"/>
    </source>
</evidence>
<dbReference type="Gene3D" id="3.40.50.2300">
    <property type="match status" value="1"/>
</dbReference>
<dbReference type="GO" id="GO:0000160">
    <property type="term" value="P:phosphorelay signal transduction system"/>
    <property type="evidence" value="ECO:0007669"/>
    <property type="project" value="InterPro"/>
</dbReference>
<organism evidence="4 5">
    <name type="scientific">Streptomyces fradiae ATCC 10745 = DSM 40063</name>
    <dbReference type="NCBI Taxonomy" id="1319510"/>
    <lineage>
        <taxon>Bacteria</taxon>
        <taxon>Bacillati</taxon>
        <taxon>Actinomycetota</taxon>
        <taxon>Actinomycetes</taxon>
        <taxon>Kitasatosporales</taxon>
        <taxon>Streptomycetaceae</taxon>
        <taxon>Streptomyces</taxon>
    </lineage>
</organism>
<dbReference type="SUPFAM" id="SSF52172">
    <property type="entry name" value="CheY-like"/>
    <property type="match status" value="1"/>
</dbReference>